<keyword evidence="4 11" id="KW-1133">Transmembrane helix</keyword>
<feature type="transmembrane region" description="Helical" evidence="11">
    <location>
        <begin position="76"/>
        <end position="100"/>
    </location>
</feature>
<evidence type="ECO:0000256" key="2">
    <source>
        <dbReference type="ARBA" id="ARBA00022475"/>
    </source>
</evidence>
<dbReference type="PANTHER" id="PTHR24246:SF27">
    <property type="entry name" value="ADENOSINE RECEPTOR, ISOFORM A"/>
    <property type="match status" value="1"/>
</dbReference>
<protein>
    <recommendedName>
        <fullName evidence="12">G-protein coupled receptors family 1 profile domain-containing protein</fullName>
    </recommendedName>
</protein>
<evidence type="ECO:0000313" key="13">
    <source>
        <dbReference type="EMBL" id="KAK2146233.1"/>
    </source>
</evidence>
<name>A0AAD9J500_9ANNE</name>
<dbReference type="AlphaFoldDB" id="A0AAD9J500"/>
<keyword evidence="8" id="KW-0325">Glycoprotein</keyword>
<evidence type="ECO:0000256" key="6">
    <source>
        <dbReference type="ARBA" id="ARBA00023136"/>
    </source>
</evidence>
<keyword evidence="6 11" id="KW-0472">Membrane</keyword>
<feature type="domain" description="G-protein coupled receptors family 1 profile" evidence="12">
    <location>
        <begin position="22"/>
        <end position="309"/>
    </location>
</feature>
<proteinExistence type="inferred from homology"/>
<keyword evidence="5 10" id="KW-0297">G-protein coupled receptor</keyword>
<evidence type="ECO:0000256" key="11">
    <source>
        <dbReference type="SAM" id="Phobius"/>
    </source>
</evidence>
<dbReference type="CDD" id="cd00637">
    <property type="entry name" value="7tm_classA_rhodopsin-like"/>
    <property type="match status" value="1"/>
</dbReference>
<dbReference type="PANTHER" id="PTHR24246">
    <property type="entry name" value="OLFACTORY RECEPTOR AND ADENOSINE RECEPTOR"/>
    <property type="match status" value="1"/>
</dbReference>
<organism evidence="13 14">
    <name type="scientific">Paralvinella palmiformis</name>
    <dbReference type="NCBI Taxonomy" id="53620"/>
    <lineage>
        <taxon>Eukaryota</taxon>
        <taxon>Metazoa</taxon>
        <taxon>Spiralia</taxon>
        <taxon>Lophotrochozoa</taxon>
        <taxon>Annelida</taxon>
        <taxon>Polychaeta</taxon>
        <taxon>Sedentaria</taxon>
        <taxon>Canalipalpata</taxon>
        <taxon>Terebellida</taxon>
        <taxon>Terebelliformia</taxon>
        <taxon>Alvinellidae</taxon>
        <taxon>Paralvinella</taxon>
    </lineage>
</organism>
<comment type="subcellular location">
    <subcellularLocation>
        <location evidence="1">Cell membrane</location>
        <topology evidence="1">Multi-pass membrane protein</topology>
    </subcellularLocation>
</comment>
<keyword evidence="7 10" id="KW-0675">Receptor</keyword>
<evidence type="ECO:0000259" key="12">
    <source>
        <dbReference type="PROSITE" id="PS50262"/>
    </source>
</evidence>
<dbReference type="PROSITE" id="PS50262">
    <property type="entry name" value="G_PROTEIN_RECEP_F1_2"/>
    <property type="match status" value="1"/>
</dbReference>
<keyword evidence="9 10" id="KW-0807">Transducer</keyword>
<feature type="transmembrane region" description="Helical" evidence="11">
    <location>
        <begin position="248"/>
        <end position="269"/>
    </location>
</feature>
<gene>
    <name evidence="13" type="ORF">LSH36_623g02006</name>
</gene>
<evidence type="ECO:0000256" key="4">
    <source>
        <dbReference type="ARBA" id="ARBA00022989"/>
    </source>
</evidence>
<evidence type="ECO:0000256" key="7">
    <source>
        <dbReference type="ARBA" id="ARBA00023170"/>
    </source>
</evidence>
<feature type="transmembrane region" description="Helical" evidence="11">
    <location>
        <begin position="289"/>
        <end position="311"/>
    </location>
</feature>
<feature type="transmembrane region" description="Helical" evidence="11">
    <location>
        <begin position="180"/>
        <end position="202"/>
    </location>
</feature>
<feature type="transmembrane region" description="Helical" evidence="11">
    <location>
        <begin position="12"/>
        <end position="30"/>
    </location>
</feature>
<sequence>MNEQVGLKHITLPVLSVLMVFGNGMLIFVIGRHKTLWTVTNFFVLSLALSDFLLGLFIVPLLVAAEEGVLGQSPHICLRVFSVAIAQTLISCLTLMAIALERYLAITRPLQHHAFLTTRNAFVIILCCWIYCIAVGALPWLGWNALGGQNLSETMPANGSLARPWLCRYHTVVTGSYVAFMYPGHFVPLWIVMLILYAQIYLRSRHHVPKDKARRMSISLTTFAKKGGAFIRRSSSWRLKENWRALRILAVVVGYFVLSWLPVVVWYCMLYKGFTINSAVGVQPSLPYWFYNIGISLAFGNSAVNPFLYGLGNRSVRRVWLQCCCRARSRKAKLRSGLLLQVNRRPKNGTLVRPLVERQTTNDDLTSTTTGAT</sequence>
<keyword evidence="2" id="KW-1003">Cell membrane</keyword>
<evidence type="ECO:0000256" key="9">
    <source>
        <dbReference type="ARBA" id="ARBA00023224"/>
    </source>
</evidence>
<dbReference type="Proteomes" id="UP001208570">
    <property type="component" value="Unassembled WGS sequence"/>
</dbReference>
<comment type="similarity">
    <text evidence="10">Belongs to the G-protein coupled receptor 1 family.</text>
</comment>
<evidence type="ECO:0000256" key="5">
    <source>
        <dbReference type="ARBA" id="ARBA00023040"/>
    </source>
</evidence>
<dbReference type="InterPro" id="IPR017452">
    <property type="entry name" value="GPCR_Rhodpsn_7TM"/>
</dbReference>
<dbReference type="EMBL" id="JAODUP010000623">
    <property type="protein sequence ID" value="KAK2146233.1"/>
    <property type="molecule type" value="Genomic_DNA"/>
</dbReference>
<comment type="caution">
    <text evidence="13">The sequence shown here is derived from an EMBL/GenBank/DDBJ whole genome shotgun (WGS) entry which is preliminary data.</text>
</comment>
<accession>A0AAD9J500</accession>
<dbReference type="Pfam" id="PF00001">
    <property type="entry name" value="7tm_1"/>
    <property type="match status" value="1"/>
</dbReference>
<evidence type="ECO:0000256" key="3">
    <source>
        <dbReference type="ARBA" id="ARBA00022692"/>
    </source>
</evidence>
<feature type="transmembrane region" description="Helical" evidence="11">
    <location>
        <begin position="42"/>
        <end position="64"/>
    </location>
</feature>
<dbReference type="PROSITE" id="PS00237">
    <property type="entry name" value="G_PROTEIN_RECEP_F1_1"/>
    <property type="match status" value="1"/>
</dbReference>
<dbReference type="GO" id="GO:0005886">
    <property type="term" value="C:plasma membrane"/>
    <property type="evidence" value="ECO:0007669"/>
    <property type="project" value="UniProtKB-SubCell"/>
</dbReference>
<dbReference type="SMART" id="SM01381">
    <property type="entry name" value="7TM_GPCR_Srsx"/>
    <property type="match status" value="1"/>
</dbReference>
<evidence type="ECO:0000313" key="14">
    <source>
        <dbReference type="Proteomes" id="UP001208570"/>
    </source>
</evidence>
<evidence type="ECO:0000256" key="8">
    <source>
        <dbReference type="ARBA" id="ARBA00023180"/>
    </source>
</evidence>
<evidence type="ECO:0000256" key="10">
    <source>
        <dbReference type="RuleBase" id="RU000688"/>
    </source>
</evidence>
<reference evidence="13" key="1">
    <citation type="journal article" date="2023" name="Mol. Biol. Evol.">
        <title>Third-Generation Sequencing Reveals the Adaptive Role of the Epigenome in Three Deep-Sea Polychaetes.</title>
        <authorList>
            <person name="Perez M."/>
            <person name="Aroh O."/>
            <person name="Sun Y."/>
            <person name="Lan Y."/>
            <person name="Juniper S.K."/>
            <person name="Young C.R."/>
            <person name="Angers B."/>
            <person name="Qian P.Y."/>
        </authorList>
    </citation>
    <scope>NUCLEOTIDE SEQUENCE</scope>
    <source>
        <strain evidence="13">P08H-3</strain>
    </source>
</reference>
<dbReference type="Gene3D" id="1.20.1070.10">
    <property type="entry name" value="Rhodopsin 7-helix transmembrane proteins"/>
    <property type="match status" value="1"/>
</dbReference>
<dbReference type="InterPro" id="IPR000276">
    <property type="entry name" value="GPCR_Rhodpsn"/>
</dbReference>
<evidence type="ECO:0000256" key="1">
    <source>
        <dbReference type="ARBA" id="ARBA00004651"/>
    </source>
</evidence>
<dbReference type="GO" id="GO:0004930">
    <property type="term" value="F:G protein-coupled receptor activity"/>
    <property type="evidence" value="ECO:0007669"/>
    <property type="project" value="UniProtKB-KW"/>
</dbReference>
<dbReference type="SUPFAM" id="SSF81321">
    <property type="entry name" value="Family A G protein-coupled receptor-like"/>
    <property type="match status" value="1"/>
</dbReference>
<keyword evidence="3 10" id="KW-0812">Transmembrane</keyword>
<dbReference type="PRINTS" id="PR00237">
    <property type="entry name" value="GPCRRHODOPSN"/>
</dbReference>
<keyword evidence="14" id="KW-1185">Reference proteome</keyword>
<feature type="transmembrane region" description="Helical" evidence="11">
    <location>
        <begin position="121"/>
        <end position="143"/>
    </location>
</feature>